<comment type="caution">
    <text evidence="2">The sequence shown here is derived from an EMBL/GenBank/DDBJ whole genome shotgun (WGS) entry which is preliminary data.</text>
</comment>
<sequence length="68" mass="7037">MSTSAPRDTMGTATTATTPTAATPAMRATVYLAGLFTGGFRIGSVVPVHQAKVVAAWEAAEDTPHHPR</sequence>
<feature type="compositionally biased region" description="Low complexity" evidence="1">
    <location>
        <begin position="9"/>
        <end position="21"/>
    </location>
</feature>
<evidence type="ECO:0000256" key="1">
    <source>
        <dbReference type="SAM" id="MobiDB-lite"/>
    </source>
</evidence>
<protein>
    <submittedName>
        <fullName evidence="2">Uncharacterized protein</fullName>
    </submittedName>
</protein>
<reference evidence="3" key="1">
    <citation type="journal article" date="2019" name="Int. J. Syst. Evol. Microbiol.">
        <title>The Global Catalogue of Microorganisms (GCM) 10K type strain sequencing project: providing services to taxonomists for standard genome sequencing and annotation.</title>
        <authorList>
            <consortium name="The Broad Institute Genomics Platform"/>
            <consortium name="The Broad Institute Genome Sequencing Center for Infectious Disease"/>
            <person name="Wu L."/>
            <person name="Ma J."/>
        </authorList>
    </citation>
    <scope>NUCLEOTIDE SEQUENCE [LARGE SCALE GENOMIC DNA]</scope>
    <source>
        <strain evidence="3">JCM 16117</strain>
    </source>
</reference>
<evidence type="ECO:0000313" key="2">
    <source>
        <dbReference type="EMBL" id="GAA2223158.1"/>
    </source>
</evidence>
<keyword evidence="3" id="KW-1185">Reference proteome</keyword>
<dbReference type="Proteomes" id="UP001500929">
    <property type="component" value="Unassembled WGS sequence"/>
</dbReference>
<evidence type="ECO:0000313" key="3">
    <source>
        <dbReference type="Proteomes" id="UP001500929"/>
    </source>
</evidence>
<feature type="region of interest" description="Disordered" evidence="1">
    <location>
        <begin position="1"/>
        <end position="21"/>
    </location>
</feature>
<accession>A0ABP5Q4A4</accession>
<dbReference type="EMBL" id="BAAAQY010000001">
    <property type="protein sequence ID" value="GAA2223158.1"/>
    <property type="molecule type" value="Genomic_DNA"/>
</dbReference>
<organism evidence="2 3">
    <name type="scientific">Herbiconiux moechotypicola</name>
    <dbReference type="NCBI Taxonomy" id="637393"/>
    <lineage>
        <taxon>Bacteria</taxon>
        <taxon>Bacillati</taxon>
        <taxon>Actinomycetota</taxon>
        <taxon>Actinomycetes</taxon>
        <taxon>Micrococcales</taxon>
        <taxon>Microbacteriaceae</taxon>
        <taxon>Herbiconiux</taxon>
    </lineage>
</organism>
<proteinExistence type="predicted"/>
<name>A0ABP5Q4A4_9MICO</name>
<gene>
    <name evidence="2" type="ORF">GCM10009851_02760</name>
</gene>